<gene>
    <name evidence="3" type="ORF">KP509_27G070500</name>
</gene>
<keyword evidence="1" id="KW-0732">Signal</keyword>
<feature type="chain" id="PRO_5035737866" description="Rab3-GAP regulatory subunit N-terminal domain-containing protein" evidence="1">
    <location>
        <begin position="29"/>
        <end position="507"/>
    </location>
</feature>
<evidence type="ECO:0000259" key="2">
    <source>
        <dbReference type="Pfam" id="PF14655"/>
    </source>
</evidence>
<dbReference type="AlphaFoldDB" id="A0A8T2RHP0"/>
<dbReference type="Pfam" id="PF14655">
    <property type="entry name" value="RAB3GAP2_N"/>
    <property type="match status" value="1"/>
</dbReference>
<protein>
    <recommendedName>
        <fullName evidence="2">Rab3-GAP regulatory subunit N-terminal domain-containing protein</fullName>
    </recommendedName>
</protein>
<dbReference type="EMBL" id="CM035432">
    <property type="protein sequence ID" value="KAH7295916.1"/>
    <property type="molecule type" value="Genomic_DNA"/>
</dbReference>
<dbReference type="Proteomes" id="UP000825935">
    <property type="component" value="Chromosome 27"/>
</dbReference>
<sequence>MPAKSRLARILRVLCVILAFAITSEMSARGFQRFSTCMHKAPRGICELRSMCTQRPSTEYRCSVGPAFEGWMKDSSSSSPLLLAMSSELLAIARPRAVLILKCKALGDTSRSPVFTFALPRSEDGHHIKAVQWLTFPDWHVLVLGTTQGSVLFFSTRGSLLLRQVFYVSPVLRLQVRAANGIGSTDGSEELFVIYGSVIVFIDMKDLQPLLHRNISDADVVPRGRFSVASVVYPNMAQKVAFQIWNINKNLPASSCVDGIVSGIIRSPLFESTQLKEKQFCAITLNQTDVFTAHRLIENQSSSITSFIVKKLAPVAWSTFSFLTRMFWQDSSDGQPVEVKPQEFSRASLMATLNDAPRKGKSVSLSPSGTLAAVNDSLGRVLLIDTHVLHVGYRDAQCFFLDVPVESSSSQSISSRSTPKDMKKQDFKLALAIYAPLRGVVEVWQLRNGRRLSIIKCGCDYSMIQPAIPLCGSGARSSISYTPTELCILHCYSGKIVTVKPQLLSIT</sequence>
<accession>A0A8T2RHP0</accession>
<reference evidence="3 4" key="1">
    <citation type="submission" date="2021-08" db="EMBL/GenBank/DDBJ databases">
        <title>WGS assembly of Ceratopteris richardii.</title>
        <authorList>
            <person name="Marchant D.B."/>
            <person name="Chen G."/>
            <person name="Jenkins J."/>
            <person name="Shu S."/>
            <person name="Leebens-Mack J."/>
            <person name="Grimwood J."/>
            <person name="Schmutz J."/>
            <person name="Soltis P."/>
            <person name="Soltis D."/>
            <person name="Chen Z.-H."/>
        </authorList>
    </citation>
    <scope>NUCLEOTIDE SEQUENCE [LARGE SCALE GENOMIC DNA]</scope>
    <source>
        <strain evidence="3">Whitten #5841</strain>
        <tissue evidence="3">Leaf</tissue>
    </source>
</reference>
<name>A0A8T2RHP0_CERRI</name>
<dbReference type="PANTHER" id="PTHR12472:SF0">
    <property type="entry name" value="RAB3 GTPASE-ACTIVATING PROTEIN NON-CATALYTIC SUBUNIT"/>
    <property type="match status" value="1"/>
</dbReference>
<evidence type="ECO:0000313" key="3">
    <source>
        <dbReference type="EMBL" id="KAH7295916.1"/>
    </source>
</evidence>
<dbReference type="InterPro" id="IPR026059">
    <property type="entry name" value="Rab3GAP2"/>
</dbReference>
<dbReference type="PANTHER" id="PTHR12472">
    <property type="entry name" value="RAB3-GAP REGULATORY DOMAIN"/>
    <property type="match status" value="1"/>
</dbReference>
<dbReference type="OrthoDB" id="360390at2759"/>
<comment type="caution">
    <text evidence="3">The sequence shown here is derived from an EMBL/GenBank/DDBJ whole genome shotgun (WGS) entry which is preliminary data.</text>
</comment>
<dbReference type="InterPro" id="IPR011047">
    <property type="entry name" value="Quinoprotein_ADH-like_sf"/>
</dbReference>
<feature type="signal peptide" evidence="1">
    <location>
        <begin position="1"/>
        <end position="28"/>
    </location>
</feature>
<evidence type="ECO:0000256" key="1">
    <source>
        <dbReference type="SAM" id="SignalP"/>
    </source>
</evidence>
<proteinExistence type="predicted"/>
<dbReference type="SUPFAM" id="SSF50998">
    <property type="entry name" value="Quinoprotein alcohol dehydrogenase-like"/>
    <property type="match status" value="1"/>
</dbReference>
<keyword evidence="4" id="KW-1185">Reference proteome</keyword>
<evidence type="ECO:0000313" key="4">
    <source>
        <dbReference type="Proteomes" id="UP000825935"/>
    </source>
</evidence>
<organism evidence="3 4">
    <name type="scientific">Ceratopteris richardii</name>
    <name type="common">Triangle waterfern</name>
    <dbReference type="NCBI Taxonomy" id="49495"/>
    <lineage>
        <taxon>Eukaryota</taxon>
        <taxon>Viridiplantae</taxon>
        <taxon>Streptophyta</taxon>
        <taxon>Embryophyta</taxon>
        <taxon>Tracheophyta</taxon>
        <taxon>Polypodiopsida</taxon>
        <taxon>Polypodiidae</taxon>
        <taxon>Polypodiales</taxon>
        <taxon>Pteridineae</taxon>
        <taxon>Pteridaceae</taxon>
        <taxon>Parkerioideae</taxon>
        <taxon>Ceratopteris</taxon>
    </lineage>
</organism>
<feature type="domain" description="Rab3-GAP regulatory subunit N-terminal" evidence="2">
    <location>
        <begin position="81"/>
        <end position="459"/>
    </location>
</feature>
<dbReference type="InterPro" id="IPR032839">
    <property type="entry name" value="RAB3GAP_N"/>
</dbReference>